<gene>
    <name evidence="2" type="ORF">CAUJ_LOCUS14456</name>
</gene>
<evidence type="ECO:0000256" key="1">
    <source>
        <dbReference type="ARBA" id="ARBA00022729"/>
    </source>
</evidence>
<dbReference type="InterPro" id="IPR051962">
    <property type="entry name" value="Cuticlin"/>
</dbReference>
<evidence type="ECO:0000313" key="3">
    <source>
        <dbReference type="Proteomes" id="UP000835052"/>
    </source>
</evidence>
<comment type="caution">
    <text evidence="2">The sequence shown here is derived from an EMBL/GenBank/DDBJ whole genome shotgun (WGS) entry which is preliminary data.</text>
</comment>
<dbReference type="AlphaFoldDB" id="A0A8S1HT51"/>
<keyword evidence="3" id="KW-1185">Reference proteome</keyword>
<dbReference type="OrthoDB" id="5788531at2759"/>
<evidence type="ECO:0000313" key="2">
    <source>
        <dbReference type="EMBL" id="CAD6198550.1"/>
    </source>
</evidence>
<organism evidence="2 3">
    <name type="scientific">Caenorhabditis auriculariae</name>
    <dbReference type="NCBI Taxonomy" id="2777116"/>
    <lineage>
        <taxon>Eukaryota</taxon>
        <taxon>Metazoa</taxon>
        <taxon>Ecdysozoa</taxon>
        <taxon>Nematoda</taxon>
        <taxon>Chromadorea</taxon>
        <taxon>Rhabditida</taxon>
        <taxon>Rhabditina</taxon>
        <taxon>Rhabditomorpha</taxon>
        <taxon>Rhabditoidea</taxon>
        <taxon>Rhabditidae</taxon>
        <taxon>Peloderinae</taxon>
        <taxon>Caenorhabditis</taxon>
    </lineage>
</organism>
<sequence length="354" mass="40362">MYNWSTGLCETVRNSPVDDVCWRFLICRGVAILLMRIGSTAAMKILKGISKMKDRPWPNGASPGSSNRHKMLSSFKNIKIPASRLVSIQLFTLSFWSFFIIVHLPEKLPVSSPKQTTTNMWSFLLRVFVFLLECWQLSGEYSELMRSELGVFVEPLRIVYENATHPPLYNIRCRLSLHKSDWDRDSCSNPQLRLNDTVSWSTRVCYKWVCDTTQYAMRVESCWIGTKKNPVFLIRNDGCTIERAILTSPVYSSFTRAAAIGWLSVREKGMRYVSVGCTIRLCHLCDPDCQDLTPPTTCRDGREADYVQMWNTSSRVKNLCFPEPPTTSPPPLSDAASFVCTSLLSLFCLIIFLL</sequence>
<dbReference type="Proteomes" id="UP000835052">
    <property type="component" value="Unassembled WGS sequence"/>
</dbReference>
<dbReference type="EMBL" id="CAJGYM010000129">
    <property type="protein sequence ID" value="CAD6198550.1"/>
    <property type="molecule type" value="Genomic_DNA"/>
</dbReference>
<protein>
    <recommendedName>
        <fullName evidence="4">ZP domain-containing protein</fullName>
    </recommendedName>
</protein>
<name>A0A8S1HT51_9PELO</name>
<dbReference type="PANTHER" id="PTHR22907">
    <property type="entry name" value="GH04558P"/>
    <property type="match status" value="1"/>
</dbReference>
<evidence type="ECO:0008006" key="4">
    <source>
        <dbReference type="Google" id="ProtNLM"/>
    </source>
</evidence>
<proteinExistence type="predicted"/>
<dbReference type="PANTHER" id="PTHR22907:SF59">
    <property type="entry name" value="CUTICLIN-LIKE PROTEIN 19"/>
    <property type="match status" value="1"/>
</dbReference>
<keyword evidence="1" id="KW-0732">Signal</keyword>
<reference evidence="2" key="1">
    <citation type="submission" date="2020-10" db="EMBL/GenBank/DDBJ databases">
        <authorList>
            <person name="Kikuchi T."/>
        </authorList>
    </citation>
    <scope>NUCLEOTIDE SEQUENCE</scope>
    <source>
        <strain evidence="2">NKZ352</strain>
    </source>
</reference>
<accession>A0A8S1HT51</accession>